<keyword evidence="2" id="KW-0812">Transmembrane</keyword>
<dbReference type="InterPro" id="IPR036249">
    <property type="entry name" value="Thioredoxin-like_sf"/>
</dbReference>
<proteinExistence type="predicted"/>
<dbReference type="Proteomes" id="UP000269265">
    <property type="component" value="Unassembled WGS sequence"/>
</dbReference>
<evidence type="ECO:0000256" key="2">
    <source>
        <dbReference type="SAM" id="Phobius"/>
    </source>
</evidence>
<organism evidence="3 4">
    <name type="scientific">Aquabacterium soli</name>
    <dbReference type="NCBI Taxonomy" id="2493092"/>
    <lineage>
        <taxon>Bacteria</taxon>
        <taxon>Pseudomonadati</taxon>
        <taxon>Pseudomonadota</taxon>
        <taxon>Betaproteobacteria</taxon>
        <taxon>Burkholderiales</taxon>
        <taxon>Aquabacterium</taxon>
    </lineage>
</organism>
<feature type="transmembrane region" description="Helical" evidence="2">
    <location>
        <begin position="49"/>
        <end position="69"/>
    </location>
</feature>
<gene>
    <name evidence="3" type="ORF">EIP75_15445</name>
</gene>
<accession>A0A3R8S1Q3</accession>
<feature type="region of interest" description="Disordered" evidence="1">
    <location>
        <begin position="1"/>
        <end position="25"/>
    </location>
</feature>
<keyword evidence="4" id="KW-1185">Reference proteome</keyword>
<dbReference type="EMBL" id="RSED01000012">
    <property type="protein sequence ID" value="RRS03347.1"/>
    <property type="molecule type" value="Genomic_DNA"/>
</dbReference>
<dbReference type="RefSeq" id="WP_125244176.1">
    <property type="nucleotide sequence ID" value="NZ_RSED01000012.1"/>
</dbReference>
<dbReference type="SUPFAM" id="SSF52833">
    <property type="entry name" value="Thioredoxin-like"/>
    <property type="match status" value="1"/>
</dbReference>
<name>A0A3R8S1Q3_9BURK</name>
<protein>
    <recommendedName>
        <fullName evidence="5">Cytochrome C oxidase subunit I</fullName>
    </recommendedName>
</protein>
<dbReference type="AlphaFoldDB" id="A0A3R8S1Q3"/>
<dbReference type="OrthoDB" id="9180342at2"/>
<evidence type="ECO:0000313" key="4">
    <source>
        <dbReference type="Proteomes" id="UP000269265"/>
    </source>
</evidence>
<evidence type="ECO:0008006" key="5">
    <source>
        <dbReference type="Google" id="ProtNLM"/>
    </source>
</evidence>
<keyword evidence="2" id="KW-1133">Transmembrane helix</keyword>
<dbReference type="Gene3D" id="3.40.30.10">
    <property type="entry name" value="Glutaredoxin"/>
    <property type="match status" value="1"/>
</dbReference>
<reference evidence="3 4" key="1">
    <citation type="submission" date="2018-12" db="EMBL/GenBank/DDBJ databases">
        <title>The whole draft genome of Aquabacterium sp. SJQ9.</title>
        <authorList>
            <person name="Sun L."/>
            <person name="Gao X."/>
            <person name="Chen W."/>
            <person name="Huang K."/>
        </authorList>
    </citation>
    <scope>NUCLEOTIDE SEQUENCE [LARGE SCALE GENOMIC DNA]</scope>
    <source>
        <strain evidence="3 4">SJQ9</strain>
    </source>
</reference>
<comment type="caution">
    <text evidence="3">The sequence shown here is derived from an EMBL/GenBank/DDBJ whole genome shotgun (WGS) entry which is preliminary data.</text>
</comment>
<sequence>MSSTLSSRPPEPEAAPTAPPDSPLVQLSVHSLPDPAQAQRTLQGRLKMLLVLAVCAAPVIASYITYYVIRPESRTNHGVLIIPPRPLPASDALPLTDLNGLAVSTTALKGQWLLLTVGGGDCDARCEKHLYWQRQVREVLGKEKDKVDRVWLIDDARPMRPALASAMHGATVLRAKRDDLVRWLQADTGHALEDHWYLVDPRGDWMMRFPVNAEPRKVQKDLERLLRAASSWDEGGRP</sequence>
<evidence type="ECO:0000313" key="3">
    <source>
        <dbReference type="EMBL" id="RRS03347.1"/>
    </source>
</evidence>
<evidence type="ECO:0000256" key="1">
    <source>
        <dbReference type="SAM" id="MobiDB-lite"/>
    </source>
</evidence>
<keyword evidence="2" id="KW-0472">Membrane</keyword>